<dbReference type="GO" id="GO:0047782">
    <property type="term" value="F:coniferin beta-glucosidase activity"/>
    <property type="evidence" value="ECO:0007669"/>
    <property type="project" value="UniProtKB-ARBA"/>
</dbReference>
<dbReference type="PANTHER" id="PTHR10353:SF137">
    <property type="entry name" value="MYROSINASE 3-RELATED"/>
    <property type="match status" value="1"/>
</dbReference>
<accession>A0AAV5KC68</accession>
<dbReference type="Pfam" id="PF00232">
    <property type="entry name" value="Glyco_hydro_1"/>
    <property type="match status" value="1"/>
</dbReference>
<dbReference type="EMBL" id="BPVZ01000059">
    <property type="protein sequence ID" value="GKV22200.1"/>
    <property type="molecule type" value="Genomic_DNA"/>
</dbReference>
<proteinExistence type="inferred from homology"/>
<name>A0AAV5KC68_9ROSI</name>
<evidence type="ECO:0008006" key="8">
    <source>
        <dbReference type="Google" id="ProtNLM"/>
    </source>
</evidence>
<feature type="signal peptide" evidence="5">
    <location>
        <begin position="1"/>
        <end position="27"/>
    </location>
</feature>
<keyword evidence="7" id="KW-1185">Reference proteome</keyword>
<dbReference type="PRINTS" id="PR00131">
    <property type="entry name" value="GLHYDRLASE1"/>
</dbReference>
<dbReference type="InterPro" id="IPR001360">
    <property type="entry name" value="Glyco_hydro_1"/>
</dbReference>
<dbReference type="InterPro" id="IPR017853">
    <property type="entry name" value="GH"/>
</dbReference>
<evidence type="ECO:0000256" key="4">
    <source>
        <dbReference type="RuleBase" id="RU003690"/>
    </source>
</evidence>
<organism evidence="6 7">
    <name type="scientific">Rubroshorea leprosula</name>
    <dbReference type="NCBI Taxonomy" id="152421"/>
    <lineage>
        <taxon>Eukaryota</taxon>
        <taxon>Viridiplantae</taxon>
        <taxon>Streptophyta</taxon>
        <taxon>Embryophyta</taxon>
        <taxon>Tracheophyta</taxon>
        <taxon>Spermatophyta</taxon>
        <taxon>Magnoliopsida</taxon>
        <taxon>eudicotyledons</taxon>
        <taxon>Gunneridae</taxon>
        <taxon>Pentapetalae</taxon>
        <taxon>rosids</taxon>
        <taxon>malvids</taxon>
        <taxon>Malvales</taxon>
        <taxon>Dipterocarpaceae</taxon>
        <taxon>Rubroshorea</taxon>
    </lineage>
</organism>
<evidence type="ECO:0000313" key="6">
    <source>
        <dbReference type="EMBL" id="GKV22200.1"/>
    </source>
</evidence>
<feature type="chain" id="PRO_5043629992" description="Beta-glucosidase" evidence="5">
    <location>
        <begin position="28"/>
        <end position="522"/>
    </location>
</feature>
<dbReference type="AlphaFoldDB" id="A0AAV5KC68"/>
<dbReference type="InterPro" id="IPR033132">
    <property type="entry name" value="GH_1_N_CS"/>
</dbReference>
<evidence type="ECO:0000256" key="3">
    <source>
        <dbReference type="ARBA" id="ARBA00023295"/>
    </source>
</evidence>
<dbReference type="PANTHER" id="PTHR10353">
    <property type="entry name" value="GLYCOSYL HYDROLASE"/>
    <property type="match status" value="1"/>
</dbReference>
<evidence type="ECO:0000256" key="2">
    <source>
        <dbReference type="ARBA" id="ARBA00022801"/>
    </source>
</evidence>
<sequence>MRIAPIHQGYHLYLLLAFIGSIAQVQAATTGNVTVTLSRNSFPDGFIFGTASSAYQYEGAANEGGRGPSNWDTFTHQHPEKIADGSNGDVATDSYHRYKEDVAIMREMGLDAYRFSISWSRVLPNGKLSGGVNQEGIKYYNNLINELLANGIQPFVTIFHWDVPQALEDEYGGFLSPKIVDDFRDYAEVCFWEFGDRVNHWITLNEPWTFSAWGYSNGAWAPGRCSDWQQLNCTGGDSGTEPYLVIHHQLLAHAAAVNLYRQKYQKEQKGLIGITLISHWMVPLSNSTQHKNAAKRALDFMLGWCMDPITKGQYPKNMQALVGRRLPKFSKDESEMLKGSFDFVGLNYYTSNYAADAPRLKNGRKSYLTDSLADLTTEKQGIPIGPQAGSNWLFVYPRGFEDLLLYTKRKYNNPLIYITENGIDEINDATLSLEEALVDSNRVNYFHQHLSFLQNAIKGGVNVKGYFAWSLLDNFEWGNGYTVRFGLHYVDYKDGLKRHPKLSAHWFKNFLRRDKVASVSIL</sequence>
<reference evidence="6 7" key="1">
    <citation type="journal article" date="2021" name="Commun. Biol.">
        <title>The genome of Shorea leprosula (Dipterocarpaceae) highlights the ecological relevance of drought in aseasonal tropical rainforests.</title>
        <authorList>
            <person name="Ng K.K.S."/>
            <person name="Kobayashi M.J."/>
            <person name="Fawcett J.A."/>
            <person name="Hatakeyama M."/>
            <person name="Paape T."/>
            <person name="Ng C.H."/>
            <person name="Ang C.C."/>
            <person name="Tnah L.H."/>
            <person name="Lee C.T."/>
            <person name="Nishiyama T."/>
            <person name="Sese J."/>
            <person name="O'Brien M.J."/>
            <person name="Copetti D."/>
            <person name="Mohd Noor M.I."/>
            <person name="Ong R.C."/>
            <person name="Putra M."/>
            <person name="Sireger I.Z."/>
            <person name="Indrioko S."/>
            <person name="Kosugi Y."/>
            <person name="Izuno A."/>
            <person name="Isagi Y."/>
            <person name="Lee S.L."/>
            <person name="Shimizu K.K."/>
        </authorList>
    </citation>
    <scope>NUCLEOTIDE SEQUENCE [LARGE SCALE GENOMIC DNA]</scope>
    <source>
        <strain evidence="6">214</strain>
    </source>
</reference>
<protein>
    <recommendedName>
        <fullName evidence="8">Beta-glucosidase</fullName>
    </recommendedName>
</protein>
<keyword evidence="3" id="KW-0326">Glycosidase</keyword>
<dbReference type="PROSITE" id="PS00653">
    <property type="entry name" value="GLYCOSYL_HYDROL_F1_2"/>
    <property type="match status" value="1"/>
</dbReference>
<dbReference type="FunFam" id="3.20.20.80:FF:000020">
    <property type="entry name" value="Beta-glucosidase 12"/>
    <property type="match status" value="1"/>
</dbReference>
<evidence type="ECO:0000256" key="5">
    <source>
        <dbReference type="SAM" id="SignalP"/>
    </source>
</evidence>
<dbReference type="Proteomes" id="UP001054252">
    <property type="component" value="Unassembled WGS sequence"/>
</dbReference>
<keyword evidence="2" id="KW-0378">Hydrolase</keyword>
<dbReference type="GO" id="GO:0005975">
    <property type="term" value="P:carbohydrate metabolic process"/>
    <property type="evidence" value="ECO:0007669"/>
    <property type="project" value="InterPro"/>
</dbReference>
<keyword evidence="5" id="KW-0732">Signal</keyword>
<dbReference type="Gene3D" id="3.20.20.80">
    <property type="entry name" value="Glycosidases"/>
    <property type="match status" value="1"/>
</dbReference>
<evidence type="ECO:0000313" key="7">
    <source>
        <dbReference type="Proteomes" id="UP001054252"/>
    </source>
</evidence>
<comment type="caution">
    <text evidence="6">The sequence shown here is derived from an EMBL/GenBank/DDBJ whole genome shotgun (WGS) entry which is preliminary data.</text>
</comment>
<comment type="similarity">
    <text evidence="1 4">Belongs to the glycosyl hydrolase 1 family.</text>
</comment>
<evidence type="ECO:0000256" key="1">
    <source>
        <dbReference type="ARBA" id="ARBA00010838"/>
    </source>
</evidence>
<dbReference type="SUPFAM" id="SSF51445">
    <property type="entry name" value="(Trans)glycosidases"/>
    <property type="match status" value="1"/>
</dbReference>
<gene>
    <name evidence="6" type="ORF">SLEP1_g32085</name>
</gene>